<protein>
    <recommendedName>
        <fullName evidence="3">Glycosyl transferase</fullName>
    </recommendedName>
</protein>
<dbReference type="SUPFAM" id="SSF53448">
    <property type="entry name" value="Nucleotide-diphospho-sugar transferases"/>
    <property type="match status" value="1"/>
</dbReference>
<reference evidence="2" key="1">
    <citation type="journal article" date="2019" name="Int. J. Syst. Evol. Microbiol.">
        <title>The Global Catalogue of Microorganisms (GCM) 10K type strain sequencing project: providing services to taxonomists for standard genome sequencing and annotation.</title>
        <authorList>
            <consortium name="The Broad Institute Genomics Platform"/>
            <consortium name="The Broad Institute Genome Sequencing Center for Infectious Disease"/>
            <person name="Wu L."/>
            <person name="Ma J."/>
        </authorList>
    </citation>
    <scope>NUCLEOTIDE SEQUENCE [LARGE SCALE GENOMIC DNA]</scope>
    <source>
        <strain evidence="2">JCM 17338</strain>
    </source>
</reference>
<accession>A0ABP7NYI8</accession>
<dbReference type="Gene3D" id="3.90.550.10">
    <property type="entry name" value="Spore Coat Polysaccharide Biosynthesis Protein SpsA, Chain A"/>
    <property type="match status" value="1"/>
</dbReference>
<gene>
    <name evidence="1" type="ORF">GCM10022246_07800</name>
</gene>
<name>A0ABP7NYI8_9SPHI</name>
<proteinExistence type="predicted"/>
<organism evidence="1 2">
    <name type="scientific">Pedobacter ginsengiterrae</name>
    <dbReference type="NCBI Taxonomy" id="871696"/>
    <lineage>
        <taxon>Bacteria</taxon>
        <taxon>Pseudomonadati</taxon>
        <taxon>Bacteroidota</taxon>
        <taxon>Sphingobacteriia</taxon>
        <taxon>Sphingobacteriales</taxon>
        <taxon>Sphingobacteriaceae</taxon>
        <taxon>Pedobacter</taxon>
    </lineage>
</organism>
<evidence type="ECO:0008006" key="3">
    <source>
        <dbReference type="Google" id="ProtNLM"/>
    </source>
</evidence>
<keyword evidence="2" id="KW-1185">Reference proteome</keyword>
<comment type="caution">
    <text evidence="1">The sequence shown here is derived from an EMBL/GenBank/DDBJ whole genome shotgun (WGS) entry which is preliminary data.</text>
</comment>
<evidence type="ECO:0000313" key="2">
    <source>
        <dbReference type="Proteomes" id="UP001501081"/>
    </source>
</evidence>
<evidence type="ECO:0000313" key="1">
    <source>
        <dbReference type="EMBL" id="GAA3956287.1"/>
    </source>
</evidence>
<dbReference type="Proteomes" id="UP001501081">
    <property type="component" value="Unassembled WGS sequence"/>
</dbReference>
<sequence length="323" mass="38448">MSFLGKLLYKYYYRPIEKRDTIKRYGGKIKYTEMLDGEAEMRNYAFDKLAFSSPFNNFGKFKLNFLTGEKFIHQTLFCIYSFSKWLTYEEAKNFSISLYDDKSLKKKTIELLKAKFPQLQIFTYNETVEKVKNKFPKNDYPYINKKITELFFFNKLFFLHSENDPGLKVYLDSDMLFVNRPSDFLNWLTLNYGNSNSAFAIEDIMRSYGYDQSQIENIAKKTIDHQINAGFYGLHTKNVNFDEIERLIKDIEENYGSSYYMEQFITSLLLTSQKNLTVFPRTDYIVWPSPTDIHFQNGALHHYVDISKYGYFTKAWKKIIKNH</sequence>
<dbReference type="EMBL" id="BAABAK010000003">
    <property type="protein sequence ID" value="GAA3956287.1"/>
    <property type="molecule type" value="Genomic_DNA"/>
</dbReference>
<dbReference type="RefSeq" id="WP_344765099.1">
    <property type="nucleotide sequence ID" value="NZ_BAABAK010000003.1"/>
</dbReference>
<dbReference type="InterPro" id="IPR029044">
    <property type="entry name" value="Nucleotide-diphossugar_trans"/>
</dbReference>